<dbReference type="InterPro" id="IPR046348">
    <property type="entry name" value="SIS_dom_sf"/>
</dbReference>
<dbReference type="Pfam" id="PF01380">
    <property type="entry name" value="SIS"/>
    <property type="match status" value="1"/>
</dbReference>
<dbReference type="GO" id="GO:0016853">
    <property type="term" value="F:isomerase activity"/>
    <property type="evidence" value="ECO:0007669"/>
    <property type="project" value="UniProtKB-KW"/>
</dbReference>
<dbReference type="OrthoDB" id="9797832at2"/>
<evidence type="ECO:0000256" key="1">
    <source>
        <dbReference type="ARBA" id="ARBA00009235"/>
    </source>
</evidence>
<feature type="domain" description="SIS" evidence="2">
    <location>
        <begin position="33"/>
        <end position="175"/>
    </location>
</feature>
<sequence length="188" mass="20418">MITNNLITQNLNTILEENLKLAKEINPQEVNVLIHEIKAANRIFVMAAGRSALALKMAAMRFMHLGYTVYVVGEVVTPAILEGDLLLVASGSGTTSTVVSAAEKAKKQKATVIAITADAESKLAEIANHLVLINAATKTDFGTAVSIQYAGSLFEQFTLFLLESVFMTLWQESGLTKEDLWPKHANLE</sequence>
<dbReference type="STRING" id="1121898.GCA_000422725_00562"/>
<dbReference type="AlphaFoldDB" id="A0A0A2MSP7"/>
<reference evidence="3 4" key="1">
    <citation type="submission" date="2013-09" db="EMBL/GenBank/DDBJ databases">
        <authorList>
            <person name="Zeng Z."/>
            <person name="Chen C."/>
        </authorList>
    </citation>
    <scope>NUCLEOTIDE SEQUENCE [LARGE SCALE GENOMIC DNA]</scope>
    <source>
        <strain evidence="3 4">WB 4.1-42</strain>
    </source>
</reference>
<dbReference type="PANTHER" id="PTHR43443:SF1">
    <property type="entry name" value="3-HEXULOSE-6-PHOSPHATE ISOMERASE"/>
    <property type="match status" value="1"/>
</dbReference>
<dbReference type="SUPFAM" id="SSF53697">
    <property type="entry name" value="SIS domain"/>
    <property type="match status" value="1"/>
</dbReference>
<dbReference type="Proteomes" id="UP000030111">
    <property type="component" value="Unassembled WGS sequence"/>
</dbReference>
<evidence type="ECO:0000313" key="4">
    <source>
        <dbReference type="Proteomes" id="UP000030111"/>
    </source>
</evidence>
<dbReference type="EMBL" id="JRLY01000001">
    <property type="protein sequence ID" value="KGO94626.1"/>
    <property type="molecule type" value="Genomic_DNA"/>
</dbReference>
<organism evidence="3 4">
    <name type="scientific">Flavobacterium subsaxonicum WB 4.1-42 = DSM 21790</name>
    <dbReference type="NCBI Taxonomy" id="1121898"/>
    <lineage>
        <taxon>Bacteria</taxon>
        <taxon>Pseudomonadati</taxon>
        <taxon>Bacteroidota</taxon>
        <taxon>Flavobacteriia</taxon>
        <taxon>Flavobacteriales</taxon>
        <taxon>Flavobacteriaceae</taxon>
        <taxon>Flavobacterium</taxon>
    </lineage>
</organism>
<dbReference type="Gene3D" id="3.40.50.10490">
    <property type="entry name" value="Glucose-6-phosphate isomerase like protein, domain 1"/>
    <property type="match status" value="1"/>
</dbReference>
<evidence type="ECO:0000313" key="3">
    <source>
        <dbReference type="EMBL" id="KGO94626.1"/>
    </source>
</evidence>
<comment type="caution">
    <text evidence="3">The sequence shown here is derived from an EMBL/GenBank/DDBJ whole genome shotgun (WGS) entry which is preliminary data.</text>
</comment>
<evidence type="ECO:0000259" key="2">
    <source>
        <dbReference type="PROSITE" id="PS51464"/>
    </source>
</evidence>
<proteinExistence type="inferred from homology"/>
<accession>A0A0A2MSP7</accession>
<dbReference type="RefSeq" id="WP_026992007.1">
    <property type="nucleotide sequence ID" value="NZ_JRLY01000001.1"/>
</dbReference>
<dbReference type="NCBIfam" id="TIGR03127">
    <property type="entry name" value="RuMP_HxlB"/>
    <property type="match status" value="1"/>
</dbReference>
<comment type="similarity">
    <text evidence="1">Belongs to the SIS family. PHI subfamily.</text>
</comment>
<dbReference type="GO" id="GO:0097367">
    <property type="term" value="F:carbohydrate derivative binding"/>
    <property type="evidence" value="ECO:0007669"/>
    <property type="project" value="InterPro"/>
</dbReference>
<keyword evidence="3" id="KW-0413">Isomerase</keyword>
<dbReference type="PANTHER" id="PTHR43443">
    <property type="entry name" value="3-HEXULOSE-6-PHOSPHATE ISOMERASE"/>
    <property type="match status" value="1"/>
</dbReference>
<dbReference type="PROSITE" id="PS51464">
    <property type="entry name" value="SIS"/>
    <property type="match status" value="1"/>
</dbReference>
<name>A0A0A2MSP7_9FLAO</name>
<keyword evidence="4" id="KW-1185">Reference proteome</keyword>
<dbReference type="eggNOG" id="COG0794">
    <property type="taxonomic scope" value="Bacteria"/>
</dbReference>
<protein>
    <submittedName>
        <fullName evidence="3">6-phospho 3-hexuloisomerase</fullName>
    </submittedName>
</protein>
<dbReference type="InterPro" id="IPR001347">
    <property type="entry name" value="SIS_dom"/>
</dbReference>
<gene>
    <name evidence="3" type="ORF">Q766_00440</name>
</gene>
<dbReference type="InterPro" id="IPR017552">
    <property type="entry name" value="PHI/rmpB"/>
</dbReference>
<dbReference type="CDD" id="cd05005">
    <property type="entry name" value="SIS_PHI"/>
    <property type="match status" value="1"/>
</dbReference>
<dbReference type="GO" id="GO:1901135">
    <property type="term" value="P:carbohydrate derivative metabolic process"/>
    <property type="evidence" value="ECO:0007669"/>
    <property type="project" value="InterPro"/>
</dbReference>